<comment type="caution">
    <text evidence="9">The sequence shown here is derived from an EMBL/GenBank/DDBJ whole genome shotgun (WGS) entry which is preliminary data.</text>
</comment>
<accession>A0AA43UC17</accession>
<dbReference type="AlphaFoldDB" id="A0AA43UC17"/>
<dbReference type="GO" id="GO:0016471">
    <property type="term" value="C:vacuolar proton-transporting V-type ATPase complex"/>
    <property type="evidence" value="ECO:0007669"/>
    <property type="project" value="TreeGrafter"/>
</dbReference>
<comment type="subcellular location">
    <subcellularLocation>
        <location evidence="1">Membrane</location>
        <topology evidence="1">Multi-pass membrane protein</topology>
    </subcellularLocation>
</comment>
<dbReference type="GO" id="GO:0033179">
    <property type="term" value="C:proton-transporting V-type ATPase, V0 domain"/>
    <property type="evidence" value="ECO:0007669"/>
    <property type="project" value="InterPro"/>
</dbReference>
<feature type="transmembrane region" description="Helical" evidence="8">
    <location>
        <begin position="566"/>
        <end position="587"/>
    </location>
</feature>
<proteinExistence type="inferred from homology"/>
<keyword evidence="5 8" id="KW-1133">Transmembrane helix</keyword>
<dbReference type="GO" id="GO:0046961">
    <property type="term" value="F:proton-transporting ATPase activity, rotational mechanism"/>
    <property type="evidence" value="ECO:0007669"/>
    <property type="project" value="InterPro"/>
</dbReference>
<sequence>MAIAKMHKIRVVTLKKHAEFLYSVLQSLQVVEPKEVSRETLEEDENYEDRLRDSMESDKELVRLQTLKSRTGNAIKFLERHIPAKSFREKHGVPTPVFTLEELDDEVEKHDVTGLVRELHQIRDQLVDIDVEVEEQLEKEDFLINWNKLRLTPQDISDFKYVGVLAGTVPHTADNEYVDRLKDIPELLVEEVLHTDDLFGFVGYYNTEDQEQVMEELQEIRFDRLHYPYENIPSEEVKLTREYLDNLRETRKEILEELNVRTNDMETLQLAYEYYYAAEQRRRATHLAFKTDNLHAFEGWIEKDKTDEMESFIYQNIPQNELLIEYANIEDEEIDDVPIKLNNNAITAPFETVTQMYALPKYNEMDPTPWVAPFYMLFFGMMLADLGYGLLLWLGTFFMLRFMNLKDGMKKNVKFFHLLSYPTIIVGLVYGSLFGTTIPTQIINLNDQAVEVLIGAMAIGIVHLILALALNIYVNLKLGKPLDAIKDGLTWLTVLVAAVVAALAGLVFNNSGLLTGALIAIGIALIVVVIVSTIQEKNKFAGLMWGVYDVYGVSGYIGDVVSYSRLMALGMSGGSIAAAFNLLVGMLPVWARFTIGILLIIGLHLFNLFLSALSGYVHGLRLIFVEFFGKFYEGGGRKFEPLKARENYVRIKQKKKYI</sequence>
<reference evidence="9" key="1">
    <citation type="submission" date="2023-07" db="EMBL/GenBank/DDBJ databases">
        <title>Between Cages and Wild: Unraveling the Impact of Captivity on Animal Microbiomes and Antimicrobial Resistance.</title>
        <authorList>
            <person name="Schmartz G.P."/>
            <person name="Rehner J."/>
            <person name="Schuff M.J."/>
            <person name="Becker S.L."/>
            <person name="Kravczyk M."/>
            <person name="Gurevich A."/>
            <person name="Francke R."/>
            <person name="Mueller R."/>
            <person name="Keller V."/>
            <person name="Keller A."/>
        </authorList>
    </citation>
    <scope>NUCLEOTIDE SEQUENCE</scope>
    <source>
        <strain evidence="9">S39M_St_73</strain>
    </source>
</reference>
<feature type="transmembrane region" description="Helical" evidence="8">
    <location>
        <begin position="488"/>
        <end position="508"/>
    </location>
</feature>
<keyword evidence="3" id="KW-0813">Transport</keyword>
<evidence type="ECO:0000313" key="10">
    <source>
        <dbReference type="Proteomes" id="UP001171751"/>
    </source>
</evidence>
<dbReference type="PANTHER" id="PTHR11629:SF63">
    <property type="entry name" value="V-TYPE PROTON ATPASE SUBUNIT A"/>
    <property type="match status" value="1"/>
</dbReference>
<evidence type="ECO:0000256" key="4">
    <source>
        <dbReference type="ARBA" id="ARBA00022692"/>
    </source>
</evidence>
<feature type="transmembrane region" description="Helical" evidence="8">
    <location>
        <begin position="370"/>
        <end position="394"/>
    </location>
</feature>
<evidence type="ECO:0000256" key="1">
    <source>
        <dbReference type="ARBA" id="ARBA00004141"/>
    </source>
</evidence>
<organism evidence="9 10">
    <name type="scientific">Atopococcus tabaci</name>
    <dbReference type="NCBI Taxonomy" id="269774"/>
    <lineage>
        <taxon>Bacteria</taxon>
        <taxon>Bacillati</taxon>
        <taxon>Bacillota</taxon>
        <taxon>Bacilli</taxon>
        <taxon>Lactobacillales</taxon>
        <taxon>Carnobacteriaceae</taxon>
        <taxon>Atopococcus</taxon>
    </lineage>
</organism>
<evidence type="ECO:0000256" key="3">
    <source>
        <dbReference type="ARBA" id="ARBA00022448"/>
    </source>
</evidence>
<gene>
    <name evidence="9" type="ORF">Q4F26_02550</name>
</gene>
<feature type="transmembrane region" description="Helical" evidence="8">
    <location>
        <begin position="514"/>
        <end position="534"/>
    </location>
</feature>
<evidence type="ECO:0000313" key="9">
    <source>
        <dbReference type="EMBL" id="MDO5457198.1"/>
    </source>
</evidence>
<dbReference type="Proteomes" id="UP001171751">
    <property type="component" value="Unassembled WGS sequence"/>
</dbReference>
<dbReference type="PANTHER" id="PTHR11629">
    <property type="entry name" value="VACUOLAR PROTON ATPASES"/>
    <property type="match status" value="1"/>
</dbReference>
<keyword evidence="4 8" id="KW-0812">Transmembrane</keyword>
<keyword evidence="10" id="KW-1185">Reference proteome</keyword>
<evidence type="ECO:0000256" key="7">
    <source>
        <dbReference type="ARBA" id="ARBA00023136"/>
    </source>
</evidence>
<feature type="transmembrane region" description="Helical" evidence="8">
    <location>
        <begin position="593"/>
        <end position="613"/>
    </location>
</feature>
<feature type="transmembrane region" description="Helical" evidence="8">
    <location>
        <begin position="415"/>
        <end position="433"/>
    </location>
</feature>
<dbReference type="Pfam" id="PF01496">
    <property type="entry name" value="V_ATPase_I"/>
    <property type="match status" value="2"/>
</dbReference>
<evidence type="ECO:0000256" key="2">
    <source>
        <dbReference type="ARBA" id="ARBA00009904"/>
    </source>
</evidence>
<evidence type="ECO:0000256" key="5">
    <source>
        <dbReference type="ARBA" id="ARBA00022989"/>
    </source>
</evidence>
<keyword evidence="7 8" id="KW-0472">Membrane</keyword>
<dbReference type="GO" id="GO:0051117">
    <property type="term" value="F:ATPase binding"/>
    <property type="evidence" value="ECO:0007669"/>
    <property type="project" value="TreeGrafter"/>
</dbReference>
<evidence type="ECO:0000256" key="6">
    <source>
        <dbReference type="ARBA" id="ARBA00023065"/>
    </source>
</evidence>
<name>A0AA43UC17_9LACT</name>
<dbReference type="GO" id="GO:0007035">
    <property type="term" value="P:vacuolar acidification"/>
    <property type="evidence" value="ECO:0007669"/>
    <property type="project" value="TreeGrafter"/>
</dbReference>
<protein>
    <submittedName>
        <fullName evidence="9">V-type ATP synthase subunit I</fullName>
    </submittedName>
</protein>
<evidence type="ECO:0000256" key="8">
    <source>
        <dbReference type="SAM" id="Phobius"/>
    </source>
</evidence>
<dbReference type="EMBL" id="JAUNQW010000007">
    <property type="protein sequence ID" value="MDO5457198.1"/>
    <property type="molecule type" value="Genomic_DNA"/>
</dbReference>
<keyword evidence="6" id="KW-0406">Ion transport</keyword>
<feature type="transmembrane region" description="Helical" evidence="8">
    <location>
        <begin position="453"/>
        <end position="476"/>
    </location>
</feature>
<dbReference type="InterPro" id="IPR002490">
    <property type="entry name" value="V-ATPase_116kDa_su"/>
</dbReference>
<comment type="similarity">
    <text evidence="2">Belongs to the V-ATPase 116 kDa subunit family.</text>
</comment>